<organism evidence="1">
    <name type="scientific">viral metagenome</name>
    <dbReference type="NCBI Taxonomy" id="1070528"/>
    <lineage>
        <taxon>unclassified sequences</taxon>
        <taxon>metagenomes</taxon>
        <taxon>organismal metagenomes</taxon>
    </lineage>
</organism>
<protein>
    <submittedName>
        <fullName evidence="1">Uncharacterized protein</fullName>
    </submittedName>
</protein>
<reference evidence="1" key="1">
    <citation type="submission" date="2020-03" db="EMBL/GenBank/DDBJ databases">
        <title>The deep terrestrial virosphere.</title>
        <authorList>
            <person name="Holmfeldt K."/>
            <person name="Nilsson E."/>
            <person name="Simone D."/>
            <person name="Lopez-Fernandez M."/>
            <person name="Wu X."/>
            <person name="de Brujin I."/>
            <person name="Lundin D."/>
            <person name="Andersson A."/>
            <person name="Bertilsson S."/>
            <person name="Dopson M."/>
        </authorList>
    </citation>
    <scope>NUCLEOTIDE SEQUENCE</scope>
    <source>
        <strain evidence="1">TM448A07585</strain>
        <strain evidence="2">TM448B06978</strain>
    </source>
</reference>
<gene>
    <name evidence="1" type="ORF">TM448A07585_0003</name>
    <name evidence="2" type="ORF">TM448B06978_0009</name>
</gene>
<sequence>MSEVTEKVKELEFRLTGLECRVEEILNGKLVHMAGRITRMEDKIIDLAHRQTKLALRQELG</sequence>
<proteinExistence type="predicted"/>
<name>A0A6H2A630_9ZZZZ</name>
<accession>A0A6H2A630</accession>
<dbReference type="EMBL" id="MT144573">
    <property type="protein sequence ID" value="QJA55159.1"/>
    <property type="molecule type" value="Genomic_DNA"/>
</dbReference>
<dbReference type="EMBL" id="MT145161">
    <property type="protein sequence ID" value="QJI04241.1"/>
    <property type="molecule type" value="Genomic_DNA"/>
</dbReference>
<evidence type="ECO:0000313" key="1">
    <source>
        <dbReference type="EMBL" id="QJA55159.1"/>
    </source>
</evidence>
<dbReference type="AlphaFoldDB" id="A0A6H2A630"/>
<evidence type="ECO:0000313" key="2">
    <source>
        <dbReference type="EMBL" id="QJI04241.1"/>
    </source>
</evidence>